<dbReference type="InterPro" id="IPR007227">
    <property type="entry name" value="Cell_shape_determining_MreD"/>
</dbReference>
<name>A0ABV1EPG6_9FIRM</name>
<keyword evidence="4 8" id="KW-0812">Transmembrane</keyword>
<feature type="transmembrane region" description="Helical" evidence="8">
    <location>
        <begin position="143"/>
        <end position="161"/>
    </location>
</feature>
<comment type="similarity">
    <text evidence="2">Belongs to the MreD family.</text>
</comment>
<keyword evidence="5" id="KW-0133">Cell shape</keyword>
<keyword evidence="10" id="KW-1185">Reference proteome</keyword>
<reference evidence="9 10" key="1">
    <citation type="submission" date="2024-03" db="EMBL/GenBank/DDBJ databases">
        <title>Human intestinal bacterial collection.</title>
        <authorList>
            <person name="Pauvert C."/>
            <person name="Hitch T.C.A."/>
            <person name="Clavel T."/>
        </authorList>
    </citation>
    <scope>NUCLEOTIDE SEQUENCE [LARGE SCALE GENOMIC DNA]</scope>
    <source>
        <strain evidence="9 10">CLA-AP-H34</strain>
    </source>
</reference>
<dbReference type="NCBIfam" id="TIGR03426">
    <property type="entry name" value="shape_MreD"/>
    <property type="match status" value="1"/>
</dbReference>
<protein>
    <submittedName>
        <fullName evidence="9">Rod shape-determining protein MreD</fullName>
    </submittedName>
</protein>
<evidence type="ECO:0000256" key="7">
    <source>
        <dbReference type="ARBA" id="ARBA00023136"/>
    </source>
</evidence>
<evidence type="ECO:0000256" key="4">
    <source>
        <dbReference type="ARBA" id="ARBA00022692"/>
    </source>
</evidence>
<dbReference type="EMBL" id="JBBMFT010000004">
    <property type="protein sequence ID" value="MEQ2456497.1"/>
    <property type="molecule type" value="Genomic_DNA"/>
</dbReference>
<evidence type="ECO:0000256" key="5">
    <source>
        <dbReference type="ARBA" id="ARBA00022960"/>
    </source>
</evidence>
<dbReference type="RefSeq" id="WP_349140153.1">
    <property type="nucleotide sequence ID" value="NZ_JBBMFT010000004.1"/>
</dbReference>
<keyword evidence="3" id="KW-1003">Cell membrane</keyword>
<keyword evidence="6 8" id="KW-1133">Transmembrane helix</keyword>
<comment type="caution">
    <text evidence="9">The sequence shown here is derived from an EMBL/GenBank/DDBJ whole genome shotgun (WGS) entry which is preliminary data.</text>
</comment>
<dbReference type="Proteomes" id="UP001440599">
    <property type="component" value="Unassembled WGS sequence"/>
</dbReference>
<evidence type="ECO:0000256" key="3">
    <source>
        <dbReference type="ARBA" id="ARBA00022475"/>
    </source>
</evidence>
<evidence type="ECO:0000256" key="1">
    <source>
        <dbReference type="ARBA" id="ARBA00004651"/>
    </source>
</evidence>
<evidence type="ECO:0000256" key="6">
    <source>
        <dbReference type="ARBA" id="ARBA00022989"/>
    </source>
</evidence>
<proteinExistence type="inferred from homology"/>
<organism evidence="9 10">
    <name type="scientific">Flavonifractor hominis</name>
    <dbReference type="NCBI Taxonomy" id="3133178"/>
    <lineage>
        <taxon>Bacteria</taxon>
        <taxon>Bacillati</taxon>
        <taxon>Bacillota</taxon>
        <taxon>Clostridia</taxon>
        <taxon>Eubacteriales</taxon>
        <taxon>Oscillospiraceae</taxon>
        <taxon>Flavonifractor</taxon>
    </lineage>
</organism>
<feature type="transmembrane region" description="Helical" evidence="8">
    <location>
        <begin position="105"/>
        <end position="123"/>
    </location>
</feature>
<evidence type="ECO:0000313" key="10">
    <source>
        <dbReference type="Proteomes" id="UP001440599"/>
    </source>
</evidence>
<keyword evidence="7 8" id="KW-0472">Membrane</keyword>
<feature type="transmembrane region" description="Helical" evidence="8">
    <location>
        <begin position="79"/>
        <end position="98"/>
    </location>
</feature>
<evidence type="ECO:0000256" key="8">
    <source>
        <dbReference type="SAM" id="Phobius"/>
    </source>
</evidence>
<gene>
    <name evidence="9" type="primary">mreD</name>
    <name evidence="9" type="ORF">WMO45_08185</name>
</gene>
<accession>A0ABV1EPG6</accession>
<comment type="subcellular location">
    <subcellularLocation>
        <location evidence="1">Cell membrane</location>
        <topology evidence="1">Multi-pass membrane protein</topology>
    </subcellularLocation>
</comment>
<feature type="transmembrane region" description="Helical" evidence="8">
    <location>
        <begin position="6"/>
        <end position="28"/>
    </location>
</feature>
<sequence length="170" mass="18597">MTRQDFLIKWGVYALALLPVWFLELYVLNRFPVFGVTPMLLPLAAICVAVLEGAVAGGGFGLAVGILCDAVYFNTDGTMTIGICVLGILAGVVAQYALRQDLVGCLLCSFVGLVLMDLGRMVVRLLAWQTPVSAMLAVAVPEVLWSMVFVPPVYLLFRWVYRRVPKKTVL</sequence>
<feature type="transmembrane region" description="Helical" evidence="8">
    <location>
        <begin position="40"/>
        <end position="73"/>
    </location>
</feature>
<evidence type="ECO:0000313" key="9">
    <source>
        <dbReference type="EMBL" id="MEQ2456497.1"/>
    </source>
</evidence>
<evidence type="ECO:0000256" key="2">
    <source>
        <dbReference type="ARBA" id="ARBA00007776"/>
    </source>
</evidence>